<dbReference type="PANTHER" id="PTHR23232">
    <property type="entry name" value="KRAB DOMAIN C2H2 ZINC FINGER"/>
    <property type="match status" value="1"/>
</dbReference>
<dbReference type="CDD" id="cd07765">
    <property type="entry name" value="KRAB_A-box"/>
    <property type="match status" value="1"/>
</dbReference>
<dbReference type="PANTHER" id="PTHR23232:SF113">
    <property type="entry name" value="KRAB DOMAIN-CONTAINING PROTEIN"/>
    <property type="match status" value="1"/>
</dbReference>
<keyword evidence="4" id="KW-1185">Reference proteome</keyword>
<dbReference type="SMART" id="SM00349">
    <property type="entry name" value="KRAB"/>
    <property type="match status" value="1"/>
</dbReference>
<dbReference type="Gene3D" id="6.10.140.140">
    <property type="match status" value="1"/>
</dbReference>
<dbReference type="InterPro" id="IPR036051">
    <property type="entry name" value="KRAB_dom_sf"/>
</dbReference>
<dbReference type="InterPro" id="IPR050169">
    <property type="entry name" value="Krueppel_C2H2_ZnF"/>
</dbReference>
<evidence type="ECO:0000313" key="5">
    <source>
        <dbReference type="RefSeq" id="XP_019487463.1"/>
    </source>
</evidence>
<evidence type="ECO:0000259" key="3">
    <source>
        <dbReference type="PROSITE" id="PS50805"/>
    </source>
</evidence>
<dbReference type="GO" id="GO:0006355">
    <property type="term" value="P:regulation of DNA-templated transcription"/>
    <property type="evidence" value="ECO:0007669"/>
    <property type="project" value="InterPro"/>
</dbReference>
<dbReference type="SUPFAM" id="SSF109640">
    <property type="entry name" value="KRAB domain (Kruppel-associated box)"/>
    <property type="match status" value="1"/>
</dbReference>
<dbReference type="PROSITE" id="PS50805">
    <property type="entry name" value="KRAB"/>
    <property type="match status" value="1"/>
</dbReference>
<evidence type="ECO:0000313" key="4">
    <source>
        <dbReference type="Proteomes" id="UP000694851"/>
    </source>
</evidence>
<dbReference type="OrthoDB" id="9411774at2759"/>
<keyword evidence="2" id="KW-0472">Membrane</keyword>
<gene>
    <name evidence="5" type="primary">ZNF268</name>
</gene>
<dbReference type="Pfam" id="PF01352">
    <property type="entry name" value="KRAB"/>
    <property type="match status" value="1"/>
</dbReference>
<protein>
    <submittedName>
        <fullName evidence="5">Zinc finger protein 268 isoform X6</fullName>
    </submittedName>
</protein>
<feature type="transmembrane region" description="Helical" evidence="2">
    <location>
        <begin position="187"/>
        <end position="208"/>
    </location>
</feature>
<organism evidence="4 5">
    <name type="scientific">Hipposideros armiger</name>
    <name type="common">Great Himalayan leaf-nosed bat</name>
    <dbReference type="NCBI Taxonomy" id="186990"/>
    <lineage>
        <taxon>Eukaryota</taxon>
        <taxon>Metazoa</taxon>
        <taxon>Chordata</taxon>
        <taxon>Craniata</taxon>
        <taxon>Vertebrata</taxon>
        <taxon>Euteleostomi</taxon>
        <taxon>Mammalia</taxon>
        <taxon>Eutheria</taxon>
        <taxon>Laurasiatheria</taxon>
        <taxon>Chiroptera</taxon>
        <taxon>Yinpterochiroptera</taxon>
        <taxon>Rhinolophoidea</taxon>
        <taxon>Hipposideridae</taxon>
        <taxon>Hipposideros</taxon>
    </lineage>
</organism>
<keyword evidence="2" id="KW-1133">Transmembrane helix</keyword>
<feature type="domain" description="KRAB" evidence="3">
    <location>
        <begin position="81"/>
        <end position="152"/>
    </location>
</feature>
<dbReference type="CTD" id="10795"/>
<dbReference type="GeneID" id="109376145"/>
<reference evidence="5" key="1">
    <citation type="submission" date="2025-08" db="UniProtKB">
        <authorList>
            <consortium name="RefSeq"/>
        </authorList>
    </citation>
    <scope>IDENTIFICATION</scope>
    <source>
        <tissue evidence="5">Muscle</tissue>
    </source>
</reference>
<accession>A0A8B7QIG4</accession>
<dbReference type="InterPro" id="IPR001909">
    <property type="entry name" value="KRAB"/>
</dbReference>
<feature type="transmembrane region" description="Helical" evidence="2">
    <location>
        <begin position="147"/>
        <end position="166"/>
    </location>
</feature>
<sequence length="223" mass="25952">MATRVRTAAVWVPPLQEGDSSCRWIRKLHDQESIVGQGTPAQRPPPRGLQQRNKSRRRKQVLEWLFSSQEQPKTTTSQGPLSFTDVCVHFTWEEWQLLDPAQRHLYRSVTLENYGHLVSLGYQHTKPDIILKLEQEGELWMTQGHPAFTSFFLSSVFWTITVMFLTKSGKWRITWNGLRKIKASWEILQNTVNVLHLGNCVFLLQILFPRGKSFINVAHMERV</sequence>
<dbReference type="RefSeq" id="XP_019487463.1">
    <property type="nucleotide sequence ID" value="XM_019631918.1"/>
</dbReference>
<evidence type="ECO:0000256" key="1">
    <source>
        <dbReference type="SAM" id="MobiDB-lite"/>
    </source>
</evidence>
<dbReference type="AlphaFoldDB" id="A0A8B7QIG4"/>
<proteinExistence type="predicted"/>
<dbReference type="Proteomes" id="UP000694851">
    <property type="component" value="Unplaced"/>
</dbReference>
<evidence type="ECO:0000256" key="2">
    <source>
        <dbReference type="SAM" id="Phobius"/>
    </source>
</evidence>
<keyword evidence="2" id="KW-0812">Transmembrane</keyword>
<name>A0A8B7QIG4_HIPAR</name>
<feature type="region of interest" description="Disordered" evidence="1">
    <location>
        <begin position="33"/>
        <end position="56"/>
    </location>
</feature>